<keyword evidence="3" id="KW-0812">Transmembrane</keyword>
<keyword evidence="6" id="KW-1185">Reference proteome</keyword>
<proteinExistence type="inferred from homology"/>
<feature type="region of interest" description="Disordered" evidence="2">
    <location>
        <begin position="805"/>
        <end position="828"/>
    </location>
</feature>
<evidence type="ECO:0000256" key="1">
    <source>
        <dbReference type="ARBA" id="ARBA00007734"/>
    </source>
</evidence>
<keyword evidence="3" id="KW-1133">Transmembrane helix</keyword>
<comment type="similarity">
    <text evidence="1">Belongs to the transglycosylase Slt family.</text>
</comment>
<dbReference type="RefSeq" id="WP_113933591.1">
    <property type="nucleotide sequence ID" value="NZ_JACCEU010000007.1"/>
</dbReference>
<accession>A0A366HBB7</accession>
<feature type="transmembrane region" description="Helical" evidence="3">
    <location>
        <begin position="262"/>
        <end position="282"/>
    </location>
</feature>
<evidence type="ECO:0000313" key="5">
    <source>
        <dbReference type="EMBL" id="RBP38801.1"/>
    </source>
</evidence>
<dbReference type="InterPro" id="IPR023346">
    <property type="entry name" value="Lysozyme-like_dom_sf"/>
</dbReference>
<protein>
    <submittedName>
        <fullName evidence="5">Transglycosylase-like protein with SLT domain</fullName>
    </submittedName>
</protein>
<comment type="caution">
    <text evidence="5">The sequence shown here is derived from an EMBL/GenBank/DDBJ whole genome shotgun (WGS) entry which is preliminary data.</text>
</comment>
<feature type="transmembrane region" description="Helical" evidence="3">
    <location>
        <begin position="349"/>
        <end position="369"/>
    </location>
</feature>
<dbReference type="SUPFAM" id="SSF53955">
    <property type="entry name" value="Lysozyme-like"/>
    <property type="match status" value="1"/>
</dbReference>
<reference evidence="5 6" key="1">
    <citation type="submission" date="2018-06" db="EMBL/GenBank/DDBJ databases">
        <title>Genomic Encyclopedia of Type Strains, Phase IV (KMG-IV): sequencing the most valuable type-strain genomes for metagenomic binning, comparative biology and taxonomic classification.</title>
        <authorList>
            <person name="Goeker M."/>
        </authorList>
    </citation>
    <scope>NUCLEOTIDE SEQUENCE [LARGE SCALE GENOMIC DNA]</scope>
    <source>
        <strain evidence="5 6">DSM 25520</strain>
    </source>
</reference>
<feature type="domain" description="Transglycosylase SLT" evidence="4">
    <location>
        <begin position="590"/>
        <end position="694"/>
    </location>
</feature>
<sequence length="844" mass="85883">MLNHDENGFLKGEPIQKDKPRGDPSHPSAALGDEAAQARIIDVWDGMSTDIAAIRTGLERAPKAATPSGRADNPVFTVVVPRGGVQPGGRQGLAAAAGTLSGIARPVSAVAQPVMQGQRPNAVVATPGAAAKPQAQRDASGRFVASGGAGPSDKGEAKAREKSLLDGVVGRVAATVSGVTRNNSQVDPTLQAVGEVAQPVMQGYSALSGALPGGPKRQERWYRRIFGELRLFRKEETAFSKATTRTLKDIEKKPDAEGGGDGGGGFLSMIPVFLAAIIPLVMGLLKKVPVVGGLLSGAMNMFDLFKSESDDSLTRGEKDVRSGKAIGGLGGVLAGGLAGAKLGAAVGALGGPIGIAIGGVVGGAAGMFFGDKAGKILGETVGGWVAQLREADIPGKIVAAWDETTANIRSTWDTAMNKLSEVWAGIKGAAEKALDWAKEKGEAANKWIEEKTGVNVKETAGKAVEAVKDAGNATNEYVKEKTGVDLKESAGKAVDKAKEGASWLGEKASSAKNWISDKATGAFNATAEKLVPGYRHKETFDGIKGGAGLAKNGSYTSAEAERIRELKTSGANTGANLAGGMPADIQQKVRASAEQHGLDPEMMLSIAAMESGGNADAISSTGAIGVFQFTGKTATGVGIKDRFDADQNIEGGMKLTQQNAAILQKRGLPVTPENLYMAHQLGPGAAAEVIAGAQSGKQISELSQGTQKGVGFNYGSSSSTAAEYLAKNKAALDSRYQTAVAGSAAGVLPAVSPDQVAAVTAPAASPVASPVLMAVAPVQTASVPAVTPPSVPAPPVVADAPKVAVPLGSGDNGKPTQVNVPPPDAGQDVRDRRIAHIVTGGLSS</sequence>
<keyword evidence="3" id="KW-0472">Membrane</keyword>
<dbReference type="Pfam" id="PF01464">
    <property type="entry name" value="SLT"/>
    <property type="match status" value="1"/>
</dbReference>
<evidence type="ECO:0000259" key="4">
    <source>
        <dbReference type="Pfam" id="PF01464"/>
    </source>
</evidence>
<name>A0A366HBB7_9BURK</name>
<feature type="compositionally biased region" description="Basic and acidic residues" evidence="2">
    <location>
        <begin position="1"/>
        <end position="24"/>
    </location>
</feature>
<dbReference type="OrthoDB" id="6019510at2"/>
<dbReference type="EMBL" id="QNRQ01000006">
    <property type="protein sequence ID" value="RBP38801.1"/>
    <property type="molecule type" value="Genomic_DNA"/>
</dbReference>
<organism evidence="5 6">
    <name type="scientific">Eoetvoesiella caeni</name>
    <dbReference type="NCBI Taxonomy" id="645616"/>
    <lineage>
        <taxon>Bacteria</taxon>
        <taxon>Pseudomonadati</taxon>
        <taxon>Pseudomonadota</taxon>
        <taxon>Betaproteobacteria</taxon>
        <taxon>Burkholderiales</taxon>
        <taxon>Alcaligenaceae</taxon>
        <taxon>Eoetvoesiella</taxon>
    </lineage>
</organism>
<dbReference type="GO" id="GO:0016020">
    <property type="term" value="C:membrane"/>
    <property type="evidence" value="ECO:0007669"/>
    <property type="project" value="InterPro"/>
</dbReference>
<feature type="region of interest" description="Disordered" evidence="2">
    <location>
        <begin position="129"/>
        <end position="159"/>
    </location>
</feature>
<dbReference type="Proteomes" id="UP000253628">
    <property type="component" value="Unassembled WGS sequence"/>
</dbReference>
<dbReference type="InterPro" id="IPR008258">
    <property type="entry name" value="Transglycosylase_SLT_dom_1"/>
</dbReference>
<evidence type="ECO:0000256" key="2">
    <source>
        <dbReference type="SAM" id="MobiDB-lite"/>
    </source>
</evidence>
<dbReference type="Gene3D" id="1.10.530.10">
    <property type="match status" value="1"/>
</dbReference>
<dbReference type="GO" id="GO:0008933">
    <property type="term" value="F:peptidoglycan lytic transglycosylase activity"/>
    <property type="evidence" value="ECO:0007669"/>
    <property type="project" value="InterPro"/>
</dbReference>
<evidence type="ECO:0000313" key="6">
    <source>
        <dbReference type="Proteomes" id="UP000253628"/>
    </source>
</evidence>
<dbReference type="AlphaFoldDB" id="A0A366HBB7"/>
<dbReference type="PROSITE" id="PS00922">
    <property type="entry name" value="TRANSGLYCOSYLASE"/>
    <property type="match status" value="1"/>
</dbReference>
<feature type="region of interest" description="Disordered" evidence="2">
    <location>
        <begin position="1"/>
        <end position="34"/>
    </location>
</feature>
<evidence type="ECO:0000256" key="3">
    <source>
        <dbReference type="SAM" id="Phobius"/>
    </source>
</evidence>
<gene>
    <name evidence="5" type="ORF">DFR37_10693</name>
</gene>
<dbReference type="InterPro" id="IPR000189">
    <property type="entry name" value="Transglyc_AS"/>
</dbReference>
<dbReference type="GO" id="GO:0000270">
    <property type="term" value="P:peptidoglycan metabolic process"/>
    <property type="evidence" value="ECO:0007669"/>
    <property type="project" value="InterPro"/>
</dbReference>